<evidence type="ECO:0000313" key="2">
    <source>
        <dbReference type="Proteomes" id="UP000192678"/>
    </source>
</evidence>
<name>A0A1W1ZW62_9SPHI</name>
<evidence type="ECO:0000313" key="1">
    <source>
        <dbReference type="EMBL" id="SMC52660.1"/>
    </source>
</evidence>
<protein>
    <submittedName>
        <fullName evidence="1">Uncharacterized protein</fullName>
    </submittedName>
</protein>
<accession>A0A1W1ZW62</accession>
<dbReference type="Proteomes" id="UP000192678">
    <property type="component" value="Unassembled WGS sequence"/>
</dbReference>
<dbReference type="STRING" id="475255.SAMN04488101_101102"/>
<organism evidence="1 2">
    <name type="scientific">Pedobacter nyackensis</name>
    <dbReference type="NCBI Taxonomy" id="475255"/>
    <lineage>
        <taxon>Bacteria</taxon>
        <taxon>Pseudomonadati</taxon>
        <taxon>Bacteroidota</taxon>
        <taxon>Sphingobacteriia</taxon>
        <taxon>Sphingobacteriales</taxon>
        <taxon>Sphingobacteriaceae</taxon>
        <taxon>Pedobacter</taxon>
    </lineage>
</organism>
<proteinExistence type="predicted"/>
<reference evidence="1 2" key="1">
    <citation type="submission" date="2017-04" db="EMBL/GenBank/DDBJ databases">
        <authorList>
            <person name="Afonso C.L."/>
            <person name="Miller P.J."/>
            <person name="Scott M.A."/>
            <person name="Spackman E."/>
            <person name="Goraichik I."/>
            <person name="Dimitrov K.M."/>
            <person name="Suarez D.L."/>
            <person name="Swayne D.E."/>
        </authorList>
    </citation>
    <scope>NUCLEOTIDE SEQUENCE [LARGE SCALE GENOMIC DNA]</scope>
    <source>
        <strain evidence="1 2">DSM 19625</strain>
    </source>
</reference>
<sequence>MTKTETERILGRVFMQMDYGKAIDTLKQFRPMLKAASHVSNIYSEVQEQFLDESPENRRLIFIACVYQIYQPLSFLEGKEDKKAQGKLPAGVRDEMSRCLEFNNPEMTSHFKKFTESWMKPFNSGPERPFRTKVMSIVERFKAYSIHKDDTQFSLAL</sequence>
<keyword evidence="2" id="KW-1185">Reference proteome</keyword>
<dbReference type="EMBL" id="FWYB01000001">
    <property type="protein sequence ID" value="SMC52660.1"/>
    <property type="molecule type" value="Genomic_DNA"/>
</dbReference>
<gene>
    <name evidence="1" type="ORF">SAMN04488101_101102</name>
</gene>
<dbReference type="RefSeq" id="WP_144009333.1">
    <property type="nucleotide sequence ID" value="NZ_FWYB01000001.1"/>
</dbReference>
<dbReference type="AlphaFoldDB" id="A0A1W1ZW62"/>